<protein>
    <submittedName>
        <fullName evidence="2">Uncharacterized protein</fullName>
    </submittedName>
</protein>
<evidence type="ECO:0000313" key="2">
    <source>
        <dbReference type="EMBL" id="CAH0002915.1"/>
    </source>
</evidence>
<evidence type="ECO:0000313" key="3">
    <source>
        <dbReference type="Proteomes" id="UP000754883"/>
    </source>
</evidence>
<feature type="compositionally biased region" description="Polar residues" evidence="1">
    <location>
        <begin position="85"/>
        <end position="97"/>
    </location>
</feature>
<keyword evidence="3" id="KW-1185">Reference proteome</keyword>
<feature type="compositionally biased region" description="Basic and acidic residues" evidence="1">
    <location>
        <begin position="119"/>
        <end position="130"/>
    </location>
</feature>
<feature type="compositionally biased region" description="Basic residues" evidence="1">
    <location>
        <begin position="13"/>
        <end position="26"/>
    </location>
</feature>
<dbReference type="EMBL" id="CABFNO020001563">
    <property type="protein sequence ID" value="CAH0002915.1"/>
    <property type="molecule type" value="Genomic_DNA"/>
</dbReference>
<accession>A0A9N9UYP5</accession>
<dbReference type="OrthoDB" id="5137962at2759"/>
<comment type="caution">
    <text evidence="2">The sequence shown here is derived from an EMBL/GenBank/DDBJ whole genome shotgun (WGS) entry which is preliminary data.</text>
</comment>
<feature type="region of interest" description="Disordered" evidence="1">
    <location>
        <begin position="203"/>
        <end position="224"/>
    </location>
</feature>
<feature type="compositionally biased region" description="Basic and acidic residues" evidence="1">
    <location>
        <begin position="203"/>
        <end position="222"/>
    </location>
</feature>
<feature type="region of interest" description="Disordered" evidence="1">
    <location>
        <begin position="1"/>
        <end position="167"/>
    </location>
</feature>
<dbReference type="Proteomes" id="UP000754883">
    <property type="component" value="Unassembled WGS sequence"/>
</dbReference>
<feature type="compositionally biased region" description="Basic residues" evidence="1">
    <location>
        <begin position="131"/>
        <end position="140"/>
    </location>
</feature>
<dbReference type="AlphaFoldDB" id="A0A9N9UYP5"/>
<proteinExistence type="predicted"/>
<gene>
    <name evidence="2" type="ORF">CBYS24578_00011328</name>
</gene>
<evidence type="ECO:0000256" key="1">
    <source>
        <dbReference type="SAM" id="MobiDB-lite"/>
    </source>
</evidence>
<reference evidence="3" key="1">
    <citation type="submission" date="2019-06" db="EMBL/GenBank/DDBJ databases">
        <authorList>
            <person name="Broberg M."/>
        </authorList>
    </citation>
    <scope>NUCLEOTIDE SEQUENCE [LARGE SCALE GENOMIC DNA]</scope>
</reference>
<sequence length="567" mass="62808">MSPFTEPSFPRGGKPKRIRNKRGQSQRGDHHKAAPSHNSLPAASQFGHGHNSTTDYEPSEPGDWATSSFQDQMPIGAPHQGAGNEDSQTGPASQTQAPGLDSEGKDPAPSYASLTASHSDLHQDSSDKSSKHSKKKKKKAYQKENDSGNHLTNNHVTGNHLSSNHFSGNHLALESSVAAHELAPVTPRMGTPRLANLATPRLPGREQEHEPEHEHEHEHENSESTPLIHAIDAFLPPTGVAEVNATEAHIVHVEEVPRYYNGPVDEIHHYHNDSISRANHVFEAPWSTLETASARDGKGPKVTATVQVPEVLEAPALEVPALEVPAEPAVRVLDTQRPSSRLHIGEFDGYDVSEYLKTLDLELDHGLVSTDRRVGIFITFTARPLRPLVQALSTGQTWESFKRKLQQRFAADDTTRPGFAVEGLSKLHLERPTTPVDVYDWLYKHRSLTQTLIGEDYWVSIQYTRALVDAMPSDILLQIGFTTFEEFYSMEYGTLWDKLHQAVEPRFLLASRRNSAPEKQLAQSTSHHGNQSEVTNRLTELCLNVVDLARAVGSIDDRLQVVEARLP</sequence>
<name>A0A9N9UYP5_9HYPO</name>
<reference evidence="2 3" key="2">
    <citation type="submission" date="2021-10" db="EMBL/GenBank/DDBJ databases">
        <authorList>
            <person name="Piombo E."/>
        </authorList>
    </citation>
    <scope>NUCLEOTIDE SEQUENCE [LARGE SCALE GENOMIC DNA]</scope>
</reference>
<feature type="compositionally biased region" description="Polar residues" evidence="1">
    <location>
        <begin position="148"/>
        <end position="167"/>
    </location>
</feature>
<organism evidence="2 3">
    <name type="scientific">Clonostachys byssicola</name>
    <dbReference type="NCBI Taxonomy" id="160290"/>
    <lineage>
        <taxon>Eukaryota</taxon>
        <taxon>Fungi</taxon>
        <taxon>Dikarya</taxon>
        <taxon>Ascomycota</taxon>
        <taxon>Pezizomycotina</taxon>
        <taxon>Sordariomycetes</taxon>
        <taxon>Hypocreomycetidae</taxon>
        <taxon>Hypocreales</taxon>
        <taxon>Bionectriaceae</taxon>
        <taxon>Clonostachys</taxon>
    </lineage>
</organism>